<dbReference type="EMBL" id="LAZR01038834">
    <property type="protein sequence ID" value="KKL18526.1"/>
    <property type="molecule type" value="Genomic_DNA"/>
</dbReference>
<comment type="caution">
    <text evidence="1">The sequence shown here is derived from an EMBL/GenBank/DDBJ whole genome shotgun (WGS) entry which is preliminary data.</text>
</comment>
<dbReference type="AlphaFoldDB" id="A0A0F9DLG5"/>
<sequence>MTEIKRPYSIPIAKRPKHKYGSNFRAIRRKAEDSAFTYTELSDTLDEEKSGFDSVIKERIEGAFFECCVLAANGDNLSALIKSRSLAETDSSTILDFCQAKAVERDKIVSDAVASAPRWELRRKARNIRRRLLRALLYRECGASLESTQGAKFNFLKNLAKNKGVLPC</sequence>
<accession>A0A0F9DLG5</accession>
<protein>
    <submittedName>
        <fullName evidence="1">Uncharacterized protein</fullName>
    </submittedName>
</protein>
<gene>
    <name evidence="1" type="ORF">LCGC14_2474640</name>
</gene>
<name>A0A0F9DLG5_9ZZZZ</name>
<organism evidence="1">
    <name type="scientific">marine sediment metagenome</name>
    <dbReference type="NCBI Taxonomy" id="412755"/>
    <lineage>
        <taxon>unclassified sequences</taxon>
        <taxon>metagenomes</taxon>
        <taxon>ecological metagenomes</taxon>
    </lineage>
</organism>
<reference evidence="1" key="1">
    <citation type="journal article" date="2015" name="Nature">
        <title>Complex archaea that bridge the gap between prokaryotes and eukaryotes.</title>
        <authorList>
            <person name="Spang A."/>
            <person name="Saw J.H."/>
            <person name="Jorgensen S.L."/>
            <person name="Zaremba-Niedzwiedzka K."/>
            <person name="Martijn J."/>
            <person name="Lind A.E."/>
            <person name="van Eijk R."/>
            <person name="Schleper C."/>
            <person name="Guy L."/>
            <person name="Ettema T.J."/>
        </authorList>
    </citation>
    <scope>NUCLEOTIDE SEQUENCE</scope>
</reference>
<proteinExistence type="predicted"/>
<evidence type="ECO:0000313" key="1">
    <source>
        <dbReference type="EMBL" id="KKL18526.1"/>
    </source>
</evidence>